<evidence type="ECO:0000313" key="4">
    <source>
        <dbReference type="Proteomes" id="UP000184600"/>
    </source>
</evidence>
<dbReference type="EMBL" id="FRFG01000042">
    <property type="protein sequence ID" value="SHO57550.1"/>
    <property type="molecule type" value="Genomic_DNA"/>
</dbReference>
<name>A0A1M7YY28_9VIBR</name>
<dbReference type="RefSeq" id="WP_200796953.1">
    <property type="nucleotide sequence ID" value="NZ_AP024897.1"/>
</dbReference>
<feature type="chain" id="PRO_5011980418" evidence="1">
    <location>
        <begin position="28"/>
        <end position="361"/>
    </location>
</feature>
<dbReference type="GO" id="GO:0008800">
    <property type="term" value="F:beta-lactamase activity"/>
    <property type="evidence" value="ECO:0007669"/>
    <property type="project" value="UniProtKB-EC"/>
</dbReference>
<dbReference type="InterPro" id="IPR036866">
    <property type="entry name" value="RibonucZ/Hydroxyglut_hydro"/>
</dbReference>
<reference evidence="4" key="1">
    <citation type="submission" date="2016-12" db="EMBL/GenBank/DDBJ databases">
        <authorList>
            <person name="Rodrigo-Torres L."/>
            <person name="Arahal R.D."/>
            <person name="Lucena T."/>
        </authorList>
    </citation>
    <scope>NUCLEOTIDE SEQUENCE [LARGE SCALE GENOMIC DNA]</scope>
</reference>
<proteinExistence type="predicted"/>
<dbReference type="InterPro" id="IPR050855">
    <property type="entry name" value="NDM-1-like"/>
</dbReference>
<keyword evidence="3" id="KW-0378">Hydrolase</keyword>
<sequence length="361" mass="39550">MLNPRFMSARHKTALLLTSLLALTACAPATSSSPASAPFSKPSSSPAALVKQGLEAGKKYPGLGNICDLKKPLIFAGRHKNKKKRTLTAAERQRRSAASVAEPTQVFDNLYFVGNKRVASWAVKTSEGLILIDAMNNNRQAENIIVAGLKKLGLDPADVKYLIVTHAHGDHYGGQDYLVKHFHTRVVMSERDWLMLERAEELIANPRWGKAPARDIAVSDGDVLTLGDTRIGLYVTPGHTMGTLSLLIPLKDGSDTHMAALWGGTGLNFGPDETRIRLYADSARRFRDIAKENSVDVFLSNHPRRDNALERIARLKTRQAGEPHPFTDPGALKAFDLLHDCSLAQAEQLHLRQTAAKKATN</sequence>
<feature type="signal peptide" evidence="1">
    <location>
        <begin position="1"/>
        <end position="27"/>
    </location>
</feature>
<evidence type="ECO:0000256" key="1">
    <source>
        <dbReference type="SAM" id="SignalP"/>
    </source>
</evidence>
<dbReference type="CDD" id="cd16280">
    <property type="entry name" value="metallo-hydrolase-like_MBL-fold"/>
    <property type="match status" value="1"/>
</dbReference>
<accession>A0A1M7YY28</accession>
<gene>
    <name evidence="3" type="ORF">VQ7734_03320</name>
</gene>
<dbReference type="PROSITE" id="PS51257">
    <property type="entry name" value="PROKAR_LIPOPROTEIN"/>
    <property type="match status" value="1"/>
</dbReference>
<dbReference type="SMART" id="SM00849">
    <property type="entry name" value="Lactamase_B"/>
    <property type="match status" value="1"/>
</dbReference>
<dbReference type="AlphaFoldDB" id="A0A1M7YY28"/>
<organism evidence="3 4">
    <name type="scientific">Vibrio quintilis</name>
    <dbReference type="NCBI Taxonomy" id="1117707"/>
    <lineage>
        <taxon>Bacteria</taxon>
        <taxon>Pseudomonadati</taxon>
        <taxon>Pseudomonadota</taxon>
        <taxon>Gammaproteobacteria</taxon>
        <taxon>Vibrionales</taxon>
        <taxon>Vibrionaceae</taxon>
        <taxon>Vibrio</taxon>
    </lineage>
</organism>
<dbReference type="Gene3D" id="3.60.15.10">
    <property type="entry name" value="Ribonuclease Z/Hydroxyacylglutathione hydrolase-like"/>
    <property type="match status" value="1"/>
</dbReference>
<dbReference type="SUPFAM" id="SSF56281">
    <property type="entry name" value="Metallo-hydrolase/oxidoreductase"/>
    <property type="match status" value="1"/>
</dbReference>
<evidence type="ECO:0000313" key="3">
    <source>
        <dbReference type="EMBL" id="SHO57550.1"/>
    </source>
</evidence>
<protein>
    <submittedName>
        <fullName evidence="3">Metallo-beta-lactamase L1</fullName>
        <ecNumber evidence="3">3.5.2.6</ecNumber>
    </submittedName>
</protein>
<dbReference type="Proteomes" id="UP000184600">
    <property type="component" value="Unassembled WGS sequence"/>
</dbReference>
<keyword evidence="1" id="KW-0732">Signal</keyword>
<dbReference type="STRING" id="1117707.VQ7734_03320"/>
<dbReference type="Pfam" id="PF00753">
    <property type="entry name" value="Lactamase_B"/>
    <property type="match status" value="1"/>
</dbReference>
<dbReference type="EC" id="3.5.2.6" evidence="3"/>
<evidence type="ECO:0000259" key="2">
    <source>
        <dbReference type="SMART" id="SM00849"/>
    </source>
</evidence>
<dbReference type="PANTHER" id="PTHR42951">
    <property type="entry name" value="METALLO-BETA-LACTAMASE DOMAIN-CONTAINING"/>
    <property type="match status" value="1"/>
</dbReference>
<dbReference type="InterPro" id="IPR001279">
    <property type="entry name" value="Metallo-B-lactamas"/>
</dbReference>
<feature type="domain" description="Metallo-beta-lactamase" evidence="2">
    <location>
        <begin position="117"/>
        <end position="302"/>
    </location>
</feature>
<keyword evidence="4" id="KW-1185">Reference proteome</keyword>